<sequence>MLKSGTCAANIRDKIDSTRLLLLRPSLASRAAASALTPAPAPSLAPSVPGPTRLAQGSSSTVASPALSGVEEHRPVLLHRRQKNHCLLLISVSLEVPSRTLIPMSQQQEQSPSLDDCLKLLKGERDEQRLAGLLLLTKFCRGDDHASIRRAYDAVGSQFLDRLLRTGMRKGPNGGSDNDNRDAYLQLSVTVLATLCRVPEIASSKEMVSKIPVVLEVMSKESVSPVLEECYEFLYLTSSTNEDGVTTLFESDGIRILASPISTFTDGSHLMELSMKLVQLMLSKVSLGIITDACLVEMSTIVAAIIRQFAMLHNALKFDALHLLSAIFSSDYSGPLKEELGRKTNNHWPDYLLIGVVAILQNRVGM</sequence>
<dbReference type="PANTHER" id="PTHR13109:SF7">
    <property type="entry name" value="NEUROCHONDRIN"/>
    <property type="match status" value="1"/>
</dbReference>
<comment type="caution">
    <text evidence="2">The sequence shown here is derived from an EMBL/GenBank/DDBJ whole genome shotgun (WGS) entry which is preliminary data.</text>
</comment>
<feature type="compositionally biased region" description="Low complexity" evidence="1">
    <location>
        <begin position="34"/>
        <end position="47"/>
    </location>
</feature>
<organism evidence="2 3">
    <name type="scientific">Punica granatum</name>
    <name type="common">Pomegranate</name>
    <dbReference type="NCBI Taxonomy" id="22663"/>
    <lineage>
        <taxon>Eukaryota</taxon>
        <taxon>Viridiplantae</taxon>
        <taxon>Streptophyta</taxon>
        <taxon>Embryophyta</taxon>
        <taxon>Tracheophyta</taxon>
        <taxon>Spermatophyta</taxon>
        <taxon>Magnoliopsida</taxon>
        <taxon>eudicotyledons</taxon>
        <taxon>Gunneridae</taxon>
        <taxon>Pentapetalae</taxon>
        <taxon>rosids</taxon>
        <taxon>malvids</taxon>
        <taxon>Myrtales</taxon>
        <taxon>Lythraceae</taxon>
        <taxon>Punica</taxon>
    </lineage>
</organism>
<dbReference type="STRING" id="22663.A0A2I0IYF2"/>
<proteinExistence type="predicted"/>
<name>A0A2I0IYF2_PUNGR</name>
<evidence type="ECO:0000313" key="3">
    <source>
        <dbReference type="Proteomes" id="UP000233551"/>
    </source>
</evidence>
<evidence type="ECO:0000256" key="1">
    <source>
        <dbReference type="SAM" id="MobiDB-lite"/>
    </source>
</evidence>
<accession>A0A2I0IYF2</accession>
<dbReference type="PANTHER" id="PTHR13109">
    <property type="entry name" value="NEUROCHONDRIN"/>
    <property type="match status" value="1"/>
</dbReference>
<protein>
    <recommendedName>
        <fullName evidence="4">Neurochondrin</fullName>
    </recommendedName>
</protein>
<dbReference type="AlphaFoldDB" id="A0A2I0IYF2"/>
<dbReference type="Pfam" id="PF05536">
    <property type="entry name" value="Neurochondrin"/>
    <property type="match status" value="1"/>
</dbReference>
<reference evidence="2 3" key="1">
    <citation type="submission" date="2017-11" db="EMBL/GenBank/DDBJ databases">
        <title>De-novo sequencing of pomegranate (Punica granatum L.) genome.</title>
        <authorList>
            <person name="Akparov Z."/>
            <person name="Amiraslanov A."/>
            <person name="Hajiyeva S."/>
            <person name="Abbasov M."/>
            <person name="Kaur K."/>
            <person name="Hamwieh A."/>
            <person name="Solovyev V."/>
            <person name="Salamov A."/>
            <person name="Braich B."/>
            <person name="Kosarev P."/>
            <person name="Mahmoud A."/>
            <person name="Hajiyev E."/>
            <person name="Babayeva S."/>
            <person name="Izzatullayeva V."/>
            <person name="Mammadov A."/>
            <person name="Mammadov A."/>
            <person name="Sharifova S."/>
            <person name="Ojaghi J."/>
            <person name="Eynullazada K."/>
            <person name="Bayramov B."/>
            <person name="Abdulazimova A."/>
            <person name="Shahmuradov I."/>
        </authorList>
    </citation>
    <scope>NUCLEOTIDE SEQUENCE [LARGE SCALE GENOMIC DNA]</scope>
    <source>
        <strain evidence="3">cv. AG2017</strain>
        <tissue evidence="2">Leaf</tissue>
    </source>
</reference>
<dbReference type="EMBL" id="PGOL01002298">
    <property type="protein sequence ID" value="PKI49011.1"/>
    <property type="molecule type" value="Genomic_DNA"/>
</dbReference>
<feature type="region of interest" description="Disordered" evidence="1">
    <location>
        <begin position="34"/>
        <end position="66"/>
    </location>
</feature>
<dbReference type="Proteomes" id="UP000233551">
    <property type="component" value="Unassembled WGS sequence"/>
</dbReference>
<keyword evidence="3" id="KW-1185">Reference proteome</keyword>
<dbReference type="SUPFAM" id="SSF48371">
    <property type="entry name" value="ARM repeat"/>
    <property type="match status" value="1"/>
</dbReference>
<gene>
    <name evidence="2" type="ORF">CRG98_030598</name>
</gene>
<evidence type="ECO:0008006" key="4">
    <source>
        <dbReference type="Google" id="ProtNLM"/>
    </source>
</evidence>
<dbReference type="InterPro" id="IPR008709">
    <property type="entry name" value="Neurochondrin"/>
</dbReference>
<evidence type="ECO:0000313" key="2">
    <source>
        <dbReference type="EMBL" id="PKI49011.1"/>
    </source>
</evidence>
<dbReference type="InterPro" id="IPR016024">
    <property type="entry name" value="ARM-type_fold"/>
</dbReference>